<dbReference type="InterPro" id="IPR029500">
    <property type="entry name" value="QueF"/>
</dbReference>
<evidence type="ECO:0000256" key="2">
    <source>
        <dbReference type="ARBA" id="ARBA00022785"/>
    </source>
</evidence>
<evidence type="ECO:0000256" key="1">
    <source>
        <dbReference type="ARBA" id="ARBA00022490"/>
    </source>
</evidence>
<keyword evidence="2" id="KW-0671">Queuosine biosynthesis</keyword>
<name>A0A382CP74_9ZZZZ</name>
<dbReference type="GO" id="GO:0033739">
    <property type="term" value="F:preQ1 synthase activity"/>
    <property type="evidence" value="ECO:0007669"/>
    <property type="project" value="InterPro"/>
</dbReference>
<protein>
    <recommendedName>
        <fullName evidence="6">NADPH-dependent 7-cyano-7-deazaguanine reductase N-terminal domain-containing protein</fullName>
    </recommendedName>
</protein>
<proteinExistence type="inferred from homology"/>
<keyword evidence="1" id="KW-0963">Cytoplasm</keyword>
<keyword evidence="3" id="KW-0521">NADP</keyword>
<dbReference type="PANTHER" id="PTHR34354:SF1">
    <property type="entry name" value="NADPH-DEPENDENT 7-CYANO-7-DEAZAGUANINE REDUCTASE"/>
    <property type="match status" value="1"/>
</dbReference>
<dbReference type="Gene3D" id="3.30.1130.10">
    <property type="match status" value="1"/>
</dbReference>
<keyword evidence="4" id="KW-0560">Oxidoreductase</keyword>
<evidence type="ECO:0008006" key="6">
    <source>
        <dbReference type="Google" id="ProtNLM"/>
    </source>
</evidence>
<dbReference type="HAMAP" id="MF_00818">
    <property type="entry name" value="QueF_type1"/>
    <property type="match status" value="1"/>
</dbReference>
<dbReference type="EMBL" id="UINC01035145">
    <property type="protein sequence ID" value="SVB27087.1"/>
    <property type="molecule type" value="Genomic_DNA"/>
</dbReference>
<dbReference type="PIRSF" id="PIRSF027377">
    <property type="entry name" value="Nitrile_oxidored_QueF"/>
    <property type="match status" value="1"/>
</dbReference>
<reference evidence="5" key="1">
    <citation type="submission" date="2018-05" db="EMBL/GenBank/DDBJ databases">
        <authorList>
            <person name="Lanie J.A."/>
            <person name="Ng W.-L."/>
            <person name="Kazmierczak K.M."/>
            <person name="Andrzejewski T.M."/>
            <person name="Davidsen T.M."/>
            <person name="Wayne K.J."/>
            <person name="Tettelin H."/>
            <person name="Glass J.I."/>
            <person name="Rusch D."/>
            <person name="Podicherti R."/>
            <person name="Tsui H.-C.T."/>
            <person name="Winkler M.E."/>
        </authorList>
    </citation>
    <scope>NUCLEOTIDE SEQUENCE</scope>
</reference>
<dbReference type="GO" id="GO:0008616">
    <property type="term" value="P:tRNA queuosine(34) biosynthetic process"/>
    <property type="evidence" value="ECO:0007669"/>
    <property type="project" value="UniProtKB-KW"/>
</dbReference>
<accession>A0A382CP74</accession>
<evidence type="ECO:0000256" key="4">
    <source>
        <dbReference type="ARBA" id="ARBA00023002"/>
    </source>
</evidence>
<dbReference type="InterPro" id="IPR043133">
    <property type="entry name" value="GTP-CH-I_C/QueF"/>
</dbReference>
<evidence type="ECO:0000256" key="3">
    <source>
        <dbReference type="ARBA" id="ARBA00022857"/>
    </source>
</evidence>
<evidence type="ECO:0000313" key="5">
    <source>
        <dbReference type="EMBL" id="SVB27087.1"/>
    </source>
</evidence>
<sequence>MRNTEPTTSGGYGEEQAKAGIDAQLPELVSFPNQFDDYIITIENPEYTSICPKTGLPDYGTVTIRYAPNTHCLELKALKLYFLAYRNLGIFYENAVNRILRDIVAACDPHWAEVEGVFTPRGGLSTTITARSKQSEV</sequence>
<dbReference type="Pfam" id="PF14489">
    <property type="entry name" value="QueF"/>
    <property type="match status" value="1"/>
</dbReference>
<dbReference type="NCBIfam" id="TIGR03139">
    <property type="entry name" value="QueF-II"/>
    <property type="match status" value="1"/>
</dbReference>
<gene>
    <name evidence="5" type="ORF">METZ01_LOCUS179941</name>
</gene>
<dbReference type="SUPFAM" id="SSF55620">
    <property type="entry name" value="Tetrahydrobiopterin biosynthesis enzymes-like"/>
    <property type="match status" value="1"/>
</dbReference>
<dbReference type="AlphaFoldDB" id="A0A382CP74"/>
<organism evidence="5">
    <name type="scientific">marine metagenome</name>
    <dbReference type="NCBI Taxonomy" id="408172"/>
    <lineage>
        <taxon>unclassified sequences</taxon>
        <taxon>metagenomes</taxon>
        <taxon>ecological metagenomes</taxon>
    </lineage>
</organism>
<dbReference type="PANTHER" id="PTHR34354">
    <property type="entry name" value="NADPH-DEPENDENT 7-CYANO-7-DEAZAGUANINE REDUCTASE"/>
    <property type="match status" value="1"/>
</dbReference>
<dbReference type="InterPro" id="IPR050084">
    <property type="entry name" value="NADPH_dep_7-cyano-7-deazaG_red"/>
</dbReference>
<dbReference type="GO" id="GO:0005737">
    <property type="term" value="C:cytoplasm"/>
    <property type="evidence" value="ECO:0007669"/>
    <property type="project" value="InterPro"/>
</dbReference>
<dbReference type="InterPro" id="IPR016856">
    <property type="entry name" value="QueF_type1"/>
</dbReference>